<comment type="caution">
    <text evidence="2">The sequence shown here is derived from an EMBL/GenBank/DDBJ whole genome shotgun (WGS) entry which is preliminary data.</text>
</comment>
<feature type="transmembrane region" description="Helical" evidence="1">
    <location>
        <begin position="49"/>
        <end position="67"/>
    </location>
</feature>
<reference evidence="2 3" key="1">
    <citation type="submission" date="2024-06" db="EMBL/GenBank/DDBJ databases">
        <authorList>
            <person name="Chen R.Y."/>
        </authorList>
    </citation>
    <scope>NUCLEOTIDE SEQUENCE [LARGE SCALE GENOMIC DNA]</scope>
    <source>
        <strain evidence="2 3">D2</strain>
    </source>
</reference>
<evidence type="ECO:0000313" key="3">
    <source>
        <dbReference type="Proteomes" id="UP001467690"/>
    </source>
</evidence>
<sequence>MYNFIKQLSVVMASAALVLSSAWLFYWLYQGGTKWIDGGGSGSPFTSPLLWGALILAALFSVLSRIWRKYQERRFIRSLKRTRYQAAKNEQRIHPRDSLKEPKE</sequence>
<proteinExistence type="predicted"/>
<name>A0ABV1RKS0_9ALTE</name>
<accession>A0ABV1RKS0</accession>
<evidence type="ECO:0000313" key="2">
    <source>
        <dbReference type="EMBL" id="MER2493534.1"/>
    </source>
</evidence>
<keyword evidence="3" id="KW-1185">Reference proteome</keyword>
<evidence type="ECO:0000256" key="1">
    <source>
        <dbReference type="SAM" id="Phobius"/>
    </source>
</evidence>
<keyword evidence="1" id="KW-0812">Transmembrane</keyword>
<dbReference type="Proteomes" id="UP001467690">
    <property type="component" value="Unassembled WGS sequence"/>
</dbReference>
<dbReference type="RefSeq" id="WP_143872670.1">
    <property type="nucleotide sequence ID" value="NZ_CP041660.1"/>
</dbReference>
<gene>
    <name evidence="2" type="ORF">ABS311_16770</name>
</gene>
<keyword evidence="1" id="KW-1133">Transmembrane helix</keyword>
<organism evidence="2 3">
    <name type="scientific">Catenovulum sediminis</name>
    <dbReference type="NCBI Taxonomy" id="1740262"/>
    <lineage>
        <taxon>Bacteria</taxon>
        <taxon>Pseudomonadati</taxon>
        <taxon>Pseudomonadota</taxon>
        <taxon>Gammaproteobacteria</taxon>
        <taxon>Alteromonadales</taxon>
        <taxon>Alteromonadaceae</taxon>
        <taxon>Catenovulum</taxon>
    </lineage>
</organism>
<dbReference type="EMBL" id="JBELOE010000265">
    <property type="protein sequence ID" value="MER2493534.1"/>
    <property type="molecule type" value="Genomic_DNA"/>
</dbReference>
<protein>
    <submittedName>
        <fullName evidence="2">Uncharacterized protein</fullName>
    </submittedName>
</protein>
<feature type="transmembrane region" description="Helical" evidence="1">
    <location>
        <begin position="7"/>
        <end position="29"/>
    </location>
</feature>
<keyword evidence="1" id="KW-0472">Membrane</keyword>